<keyword evidence="2" id="KW-0732">Signal</keyword>
<evidence type="ECO:0000256" key="1">
    <source>
        <dbReference type="SAM" id="MobiDB-lite"/>
    </source>
</evidence>
<dbReference type="EMBL" id="JAWZYT010006253">
    <property type="protein sequence ID" value="KAK4288547.1"/>
    <property type="molecule type" value="Genomic_DNA"/>
</dbReference>
<keyword evidence="4" id="KW-1185">Reference proteome</keyword>
<evidence type="ECO:0000313" key="4">
    <source>
        <dbReference type="Proteomes" id="UP001292094"/>
    </source>
</evidence>
<dbReference type="Proteomes" id="UP001292094">
    <property type="component" value="Unassembled WGS sequence"/>
</dbReference>
<feature type="compositionally biased region" description="Low complexity" evidence="1">
    <location>
        <begin position="138"/>
        <end position="159"/>
    </location>
</feature>
<accession>A0AAE1NGC7</accession>
<reference evidence="3" key="1">
    <citation type="submission" date="2023-11" db="EMBL/GenBank/DDBJ databases">
        <title>Genome assemblies of two species of porcelain crab, Petrolisthes cinctipes and Petrolisthes manimaculis (Anomura: Porcellanidae).</title>
        <authorList>
            <person name="Angst P."/>
        </authorList>
    </citation>
    <scope>NUCLEOTIDE SEQUENCE</scope>
    <source>
        <strain evidence="3">PB745_02</strain>
        <tissue evidence="3">Gill</tissue>
    </source>
</reference>
<feature type="signal peptide" evidence="2">
    <location>
        <begin position="1"/>
        <end position="29"/>
    </location>
</feature>
<evidence type="ECO:0000313" key="3">
    <source>
        <dbReference type="EMBL" id="KAK4288547.1"/>
    </source>
</evidence>
<feature type="chain" id="PRO_5042058327" evidence="2">
    <location>
        <begin position="30"/>
        <end position="159"/>
    </location>
</feature>
<dbReference type="AlphaFoldDB" id="A0AAE1NGC7"/>
<proteinExistence type="predicted"/>
<evidence type="ECO:0000256" key="2">
    <source>
        <dbReference type="SAM" id="SignalP"/>
    </source>
</evidence>
<comment type="caution">
    <text evidence="3">The sequence shown here is derived from an EMBL/GenBank/DDBJ whole genome shotgun (WGS) entry which is preliminary data.</text>
</comment>
<name>A0AAE1NGC7_9EUCA</name>
<protein>
    <submittedName>
        <fullName evidence="3">Uncharacterized protein</fullName>
    </submittedName>
</protein>
<sequence>MAGLVLVLRPATRLLRVVLLGLVGGGGHKQPPPPPQPPAAEAASRALLLLRPVLRAGLSGLPTAWLRRAQQPGVRVWAPPVPAAGRWDLSQTPPISHGRLGFTAAPGPTLSAARRTSPALHHQRTRSPCHPSLPPFLTPSSPAPVTAPATHTPTSLYKA</sequence>
<gene>
    <name evidence="3" type="ORF">Pmani_038433</name>
</gene>
<feature type="region of interest" description="Disordered" evidence="1">
    <location>
        <begin position="108"/>
        <end position="159"/>
    </location>
</feature>
<organism evidence="3 4">
    <name type="scientific">Petrolisthes manimaculis</name>
    <dbReference type="NCBI Taxonomy" id="1843537"/>
    <lineage>
        <taxon>Eukaryota</taxon>
        <taxon>Metazoa</taxon>
        <taxon>Ecdysozoa</taxon>
        <taxon>Arthropoda</taxon>
        <taxon>Crustacea</taxon>
        <taxon>Multicrustacea</taxon>
        <taxon>Malacostraca</taxon>
        <taxon>Eumalacostraca</taxon>
        <taxon>Eucarida</taxon>
        <taxon>Decapoda</taxon>
        <taxon>Pleocyemata</taxon>
        <taxon>Anomura</taxon>
        <taxon>Galatheoidea</taxon>
        <taxon>Porcellanidae</taxon>
        <taxon>Petrolisthes</taxon>
    </lineage>
</organism>